<dbReference type="InterPro" id="IPR048254">
    <property type="entry name" value="CDP_ALCOHOL_P_TRANSF_CS"/>
</dbReference>
<keyword evidence="7" id="KW-1185">Reference proteome</keyword>
<comment type="caution">
    <text evidence="6">The sequence shown here is derived from an EMBL/GenBank/DDBJ whole genome shotgun (WGS) entry which is preliminary data.</text>
</comment>
<evidence type="ECO:0000256" key="2">
    <source>
        <dbReference type="RuleBase" id="RU003750"/>
    </source>
</evidence>
<dbReference type="Proteomes" id="UP001060895">
    <property type="component" value="Unassembled WGS sequence"/>
</dbReference>
<dbReference type="InterPro" id="IPR043130">
    <property type="entry name" value="CDP-OH_PTrfase_TM_dom"/>
</dbReference>
<dbReference type="InterPro" id="IPR000462">
    <property type="entry name" value="CDP-OH_P_trans"/>
</dbReference>
<dbReference type="Gene3D" id="1.20.120.1760">
    <property type="match status" value="1"/>
</dbReference>
<feature type="transmembrane region" description="Helical" evidence="4">
    <location>
        <begin position="120"/>
        <end position="139"/>
    </location>
</feature>
<evidence type="ECO:0000313" key="7">
    <source>
        <dbReference type="Proteomes" id="UP001060895"/>
    </source>
</evidence>
<feature type="transmembrane region" description="Helical" evidence="4">
    <location>
        <begin position="95"/>
        <end position="114"/>
    </location>
</feature>
<dbReference type="PROSITE" id="PS00379">
    <property type="entry name" value="CDP_ALCOHOL_P_TRANSF"/>
    <property type="match status" value="1"/>
</dbReference>
<reference evidence="6" key="1">
    <citation type="submission" date="2013-04" db="EMBL/GenBank/DDBJ databases">
        <title>The genome sequencing project of 58 acetic acid bacteria.</title>
        <authorList>
            <person name="Okamoto-Kainuma A."/>
            <person name="Ishikawa M."/>
            <person name="Umino S."/>
            <person name="Koizumi Y."/>
            <person name="Shiwa Y."/>
            <person name="Yoshikawa H."/>
            <person name="Matsutani M."/>
            <person name="Matsushita K."/>
        </authorList>
    </citation>
    <scope>NUCLEOTIDE SEQUENCE</scope>
    <source>
        <strain evidence="6">DSM 12717</strain>
    </source>
</reference>
<evidence type="ECO:0000259" key="5">
    <source>
        <dbReference type="Pfam" id="PF08009"/>
    </source>
</evidence>
<dbReference type="EMBL" id="BAQP01000142">
    <property type="protein sequence ID" value="GBQ25409.1"/>
    <property type="molecule type" value="Genomic_DNA"/>
</dbReference>
<evidence type="ECO:0000256" key="4">
    <source>
        <dbReference type="SAM" id="Phobius"/>
    </source>
</evidence>
<organism evidence="6 7">
    <name type="scientific">Gluconacetobacter sacchari DSM 12717</name>
    <dbReference type="NCBI Taxonomy" id="1307940"/>
    <lineage>
        <taxon>Bacteria</taxon>
        <taxon>Pseudomonadati</taxon>
        <taxon>Pseudomonadota</taxon>
        <taxon>Alphaproteobacteria</taxon>
        <taxon>Acetobacterales</taxon>
        <taxon>Acetobacteraceae</taxon>
        <taxon>Gluconacetobacter</taxon>
    </lineage>
</organism>
<feature type="transmembrane region" description="Helical" evidence="4">
    <location>
        <begin position="245"/>
        <end position="261"/>
    </location>
</feature>
<accession>A0ABQ0P7E1</accession>
<feature type="transmembrane region" description="Helical" evidence="4">
    <location>
        <begin position="151"/>
        <end position="174"/>
    </location>
</feature>
<sequence length="325" mass="34988">MAPTDPQPATPRRRRRLIRRRRPRVRGPSFNRLIPNIMTMLGLCAGLTGMRFALDDRFGDAAVALLIAACIDGLDGRIARLLRGTSRFGAEFDSLSDFLCFGVAPGFVLYLWALRDAGRYGYLPCIMFTVCMALRLARFNASLDDTDKPKYASNFFTGVPAPAGAGLALFPLFLGLEARKLGWNQVYDMTRLPLLPALTLSLTAFLLVCTLPVWSFKNFKVPSAYVLPLMLGTGAYAAVLVADPWGALAAAGVIYVALLPLSRRSFHRLKQEALALQAEEDNPEATAPETPSNPASPATMAAGEGGQPGIDASSGARPSSPPRTA</sequence>
<feature type="transmembrane region" description="Helical" evidence="4">
    <location>
        <begin position="30"/>
        <end position="52"/>
    </location>
</feature>
<gene>
    <name evidence="6" type="ORF">AA12717_2055</name>
</gene>
<protein>
    <submittedName>
        <fullName evidence="6">CDP-diacylglycerol--serine O-phosphatidyltransferase</fullName>
    </submittedName>
</protein>
<dbReference type="Pfam" id="PF08009">
    <property type="entry name" value="CDP-OH_P_tran_2"/>
    <property type="match status" value="1"/>
</dbReference>
<dbReference type="Pfam" id="PF01066">
    <property type="entry name" value="CDP-OH_P_transf"/>
    <property type="match status" value="1"/>
</dbReference>
<keyword evidence="4" id="KW-1133">Transmembrane helix</keyword>
<feature type="transmembrane region" description="Helical" evidence="4">
    <location>
        <begin position="194"/>
        <end position="214"/>
    </location>
</feature>
<keyword evidence="4" id="KW-0472">Membrane</keyword>
<feature type="domain" description="CDP-alcohol phosphatidyltransferase C-terminal" evidence="5">
    <location>
        <begin position="225"/>
        <end position="260"/>
    </location>
</feature>
<keyword evidence="4" id="KW-0812">Transmembrane</keyword>
<evidence type="ECO:0000256" key="1">
    <source>
        <dbReference type="ARBA" id="ARBA00022679"/>
    </source>
</evidence>
<dbReference type="InterPro" id="IPR012616">
    <property type="entry name" value="CDP-OH_P_trans_C"/>
</dbReference>
<name>A0ABQ0P7E1_9PROT</name>
<proteinExistence type="inferred from homology"/>
<keyword evidence="1 2" id="KW-0808">Transferase</keyword>
<comment type="similarity">
    <text evidence="2">Belongs to the CDP-alcohol phosphatidyltransferase class-I family.</text>
</comment>
<evidence type="ECO:0000256" key="3">
    <source>
        <dbReference type="SAM" id="MobiDB-lite"/>
    </source>
</evidence>
<evidence type="ECO:0000313" key="6">
    <source>
        <dbReference type="EMBL" id="GBQ25409.1"/>
    </source>
</evidence>
<feature type="region of interest" description="Disordered" evidence="3">
    <location>
        <begin position="277"/>
        <end position="325"/>
    </location>
</feature>
<dbReference type="RefSeq" id="WP_246387521.1">
    <property type="nucleotide sequence ID" value="NZ_BAQP01000142.1"/>
</dbReference>